<dbReference type="PANTHER" id="PTHR12265:SF14">
    <property type="entry name" value="INDOLE-DITERPENE BIOSYNTHESIS PROTEIN PAXU"/>
    <property type="match status" value="1"/>
</dbReference>
<evidence type="ECO:0000313" key="1">
    <source>
        <dbReference type="EMBL" id="KAK3686213.1"/>
    </source>
</evidence>
<keyword evidence="2" id="KW-1185">Reference proteome</keyword>
<gene>
    <name evidence="1" type="ORF">B0T22DRAFT_242772</name>
</gene>
<evidence type="ECO:0008006" key="3">
    <source>
        <dbReference type="Google" id="ProtNLM"/>
    </source>
</evidence>
<organism evidence="1 2">
    <name type="scientific">Podospora appendiculata</name>
    <dbReference type="NCBI Taxonomy" id="314037"/>
    <lineage>
        <taxon>Eukaryota</taxon>
        <taxon>Fungi</taxon>
        <taxon>Dikarya</taxon>
        <taxon>Ascomycota</taxon>
        <taxon>Pezizomycotina</taxon>
        <taxon>Sordariomycetes</taxon>
        <taxon>Sordariomycetidae</taxon>
        <taxon>Sordariales</taxon>
        <taxon>Podosporaceae</taxon>
        <taxon>Podospora</taxon>
    </lineage>
</organism>
<dbReference type="Pfam" id="PF05705">
    <property type="entry name" value="DUF829"/>
    <property type="match status" value="1"/>
</dbReference>
<protein>
    <recommendedName>
        <fullName evidence="3">DUF829-domain-containing protein</fullName>
    </recommendedName>
</protein>
<sequence>MATATERESLLLGFTPLNPQVYFQNPPPLSTTPSSPSTSNTDPTTVIIYGWGDARPKHVQKYVDGYRALYPAAKLVLIYSPILKALYQTLEARSHSMVPVLETVLGRSIQSATYAEDRALRETLHTHAADRVLVHVMSNTGGINFAATLHAYQQSDPAAKPFPHQMLVCDSTPGSTHFLSNIAPWSRALALGVAGYMPWPFIMTQGLAAAFLGTLHGVGWLLGMPSAAEFSTNAVNDPALSDIGARKLYLYSKADDIIHWEDLEEHAAQARERGYQVDAEMFEGSPHVGHMRAHPEQYWAAIARSWKAAVGDKQA</sequence>
<dbReference type="InterPro" id="IPR008547">
    <property type="entry name" value="DUF829_TMEM53"/>
</dbReference>
<reference evidence="1" key="2">
    <citation type="submission" date="2023-06" db="EMBL/GenBank/DDBJ databases">
        <authorList>
            <consortium name="Lawrence Berkeley National Laboratory"/>
            <person name="Haridas S."/>
            <person name="Hensen N."/>
            <person name="Bonometti L."/>
            <person name="Westerberg I."/>
            <person name="Brannstrom I.O."/>
            <person name="Guillou S."/>
            <person name="Cros-Aarteil S."/>
            <person name="Calhoun S."/>
            <person name="Kuo A."/>
            <person name="Mondo S."/>
            <person name="Pangilinan J."/>
            <person name="Riley R."/>
            <person name="Labutti K."/>
            <person name="Andreopoulos B."/>
            <person name="Lipzen A."/>
            <person name="Chen C."/>
            <person name="Yanf M."/>
            <person name="Daum C."/>
            <person name="Ng V."/>
            <person name="Clum A."/>
            <person name="Steindorff A."/>
            <person name="Ohm R."/>
            <person name="Martin F."/>
            <person name="Silar P."/>
            <person name="Natvig D."/>
            <person name="Lalanne C."/>
            <person name="Gautier V."/>
            <person name="Ament-Velasquez S.L."/>
            <person name="Kruys A."/>
            <person name="Hutchinson M.I."/>
            <person name="Powell A.J."/>
            <person name="Barry K."/>
            <person name="Miller A.N."/>
            <person name="Grigoriev I.V."/>
            <person name="Debuchy R."/>
            <person name="Gladieux P."/>
            <person name="Thoren M.H."/>
            <person name="Johannesson H."/>
        </authorList>
    </citation>
    <scope>NUCLEOTIDE SEQUENCE</scope>
    <source>
        <strain evidence="1">CBS 314.62</strain>
    </source>
</reference>
<dbReference type="InterPro" id="IPR029058">
    <property type="entry name" value="AB_hydrolase_fold"/>
</dbReference>
<reference evidence="1" key="1">
    <citation type="journal article" date="2023" name="Mol. Phylogenet. Evol.">
        <title>Genome-scale phylogeny and comparative genomics of the fungal order Sordariales.</title>
        <authorList>
            <person name="Hensen N."/>
            <person name="Bonometti L."/>
            <person name="Westerberg I."/>
            <person name="Brannstrom I.O."/>
            <person name="Guillou S."/>
            <person name="Cros-Aarteil S."/>
            <person name="Calhoun S."/>
            <person name="Haridas S."/>
            <person name="Kuo A."/>
            <person name="Mondo S."/>
            <person name="Pangilinan J."/>
            <person name="Riley R."/>
            <person name="LaButti K."/>
            <person name="Andreopoulos B."/>
            <person name="Lipzen A."/>
            <person name="Chen C."/>
            <person name="Yan M."/>
            <person name="Daum C."/>
            <person name="Ng V."/>
            <person name="Clum A."/>
            <person name="Steindorff A."/>
            <person name="Ohm R.A."/>
            <person name="Martin F."/>
            <person name="Silar P."/>
            <person name="Natvig D.O."/>
            <person name="Lalanne C."/>
            <person name="Gautier V."/>
            <person name="Ament-Velasquez S.L."/>
            <person name="Kruys A."/>
            <person name="Hutchinson M.I."/>
            <person name="Powell A.J."/>
            <person name="Barry K."/>
            <person name="Miller A.N."/>
            <person name="Grigoriev I.V."/>
            <person name="Debuchy R."/>
            <person name="Gladieux P."/>
            <person name="Hiltunen Thoren M."/>
            <person name="Johannesson H."/>
        </authorList>
    </citation>
    <scope>NUCLEOTIDE SEQUENCE</scope>
    <source>
        <strain evidence="1">CBS 314.62</strain>
    </source>
</reference>
<name>A0AAE0X799_9PEZI</name>
<dbReference type="SUPFAM" id="SSF53474">
    <property type="entry name" value="alpha/beta-Hydrolases"/>
    <property type="match status" value="1"/>
</dbReference>
<proteinExistence type="predicted"/>
<dbReference type="PANTHER" id="PTHR12265">
    <property type="entry name" value="TRANSMEMBRANE PROTEIN 53"/>
    <property type="match status" value="1"/>
</dbReference>
<accession>A0AAE0X799</accession>
<comment type="caution">
    <text evidence="1">The sequence shown here is derived from an EMBL/GenBank/DDBJ whole genome shotgun (WGS) entry which is preliminary data.</text>
</comment>
<dbReference type="Proteomes" id="UP001270362">
    <property type="component" value="Unassembled WGS sequence"/>
</dbReference>
<evidence type="ECO:0000313" key="2">
    <source>
        <dbReference type="Proteomes" id="UP001270362"/>
    </source>
</evidence>
<dbReference type="AlphaFoldDB" id="A0AAE0X799"/>
<dbReference type="EMBL" id="JAULSO010000003">
    <property type="protein sequence ID" value="KAK3686213.1"/>
    <property type="molecule type" value="Genomic_DNA"/>
</dbReference>